<dbReference type="Pfam" id="PF14718">
    <property type="entry name" value="SLT_L"/>
    <property type="match status" value="1"/>
</dbReference>
<dbReference type="AlphaFoldDB" id="A0A4R2KS78"/>
<dbReference type="InterPro" id="IPR008258">
    <property type="entry name" value="Transglycosylase_SLT_dom_1"/>
</dbReference>
<dbReference type="PANTHER" id="PTHR37423">
    <property type="entry name" value="SOLUBLE LYTIC MUREIN TRANSGLYCOSYLASE-RELATED"/>
    <property type="match status" value="1"/>
</dbReference>
<dbReference type="InterPro" id="IPR008939">
    <property type="entry name" value="Lytic_TGlycosylase_superhlx_U"/>
</dbReference>
<proteinExistence type="inferred from homology"/>
<name>A0A4R2KS78_9GAMM</name>
<evidence type="ECO:0000256" key="2">
    <source>
        <dbReference type="ARBA" id="ARBA00022729"/>
    </source>
</evidence>
<dbReference type="Proteomes" id="UP000294980">
    <property type="component" value="Unassembled WGS sequence"/>
</dbReference>
<comment type="caution">
    <text evidence="6">The sequence shown here is derived from an EMBL/GenBank/DDBJ whole genome shotgun (WGS) entry which is preliminary data.</text>
</comment>
<comment type="similarity">
    <text evidence="1">Belongs to the transglycosylase Slt family.</text>
</comment>
<keyword evidence="7" id="KW-1185">Reference proteome</keyword>
<evidence type="ECO:0000256" key="3">
    <source>
        <dbReference type="SAM" id="SignalP"/>
    </source>
</evidence>
<dbReference type="InterPro" id="IPR012289">
    <property type="entry name" value="Lytic_TGlycosylase_superhlx_L"/>
</dbReference>
<feature type="signal peptide" evidence="3">
    <location>
        <begin position="1"/>
        <end position="24"/>
    </location>
</feature>
<dbReference type="Gene3D" id="1.25.20.10">
    <property type="entry name" value="Bacterial muramidases"/>
    <property type="match status" value="1"/>
</dbReference>
<dbReference type="EMBL" id="SLWX01000007">
    <property type="protein sequence ID" value="TCO75642.1"/>
    <property type="molecule type" value="Genomic_DNA"/>
</dbReference>
<dbReference type="GO" id="GO:0004553">
    <property type="term" value="F:hydrolase activity, hydrolyzing O-glycosyl compounds"/>
    <property type="evidence" value="ECO:0007669"/>
    <property type="project" value="InterPro"/>
</dbReference>
<evidence type="ECO:0000313" key="7">
    <source>
        <dbReference type="Proteomes" id="UP000294980"/>
    </source>
</evidence>
<evidence type="ECO:0000313" key="6">
    <source>
        <dbReference type="EMBL" id="TCO75642.1"/>
    </source>
</evidence>
<accession>A0A4R2KS78</accession>
<sequence length="645" mass="73416">MSLRAIPLIALLAAVGTLCPTAFSQPLQDSALSDYRASYGEARQAIDRGRWTDYERLRSRLDDYPLALYLDYFRLRSGSSRVTVQDARQFMDRSRDSPLANRFLAAYLSRAGRERRWQDYLAVMPESPNDIELQCYYFRAQLATGNALRAWQGATELWVHGQSRPKECDPLFKAWMDAGGLTDRHVWNRLKLAFEARQGGLMTYVGKQATASLTPWVERAESVYRRPDTVLTVTAGLPDSAYRDDIIHLGIRRLAAYSPEKALTLWQKAPLADDAGGEERVKTQKRIAFRSLLDRIEIAEPWLEENLPRWEDDQLTEMRLRWLLAEQRWDEMLQTLPALSAEALDSSLWLYWRGRALRETGDETGAQACFVAAAQQRNYYGFLAADTLGVDYELSNQAPERTSDEDRTFLRLPGVRRVNELQALSEPWLAHAEWRYALAREGSADQVRLAQWAADEGWHHLAIDAANMASANDALSLRFPEAYPEVFAAQAATVGVSTTEIMSIARRESAFFPMARSTADARGLMQLLPQTGRQVSRKIGAPPSTSLYDVDHNVRLGSAYYRELLDRFDDNRPLALAAYNAGPGRARTWRNSGDDRVPVDIWIETLPYRETRDYVKAVLAYNVVFGYLRGEMPDLLRPAERMMLY</sequence>
<keyword evidence="2 3" id="KW-0732">Signal</keyword>
<dbReference type="Pfam" id="PF01464">
    <property type="entry name" value="SLT"/>
    <property type="match status" value="1"/>
</dbReference>
<feature type="chain" id="PRO_5020399976" evidence="3">
    <location>
        <begin position="25"/>
        <end position="645"/>
    </location>
</feature>
<dbReference type="GO" id="GO:0042597">
    <property type="term" value="C:periplasmic space"/>
    <property type="evidence" value="ECO:0007669"/>
    <property type="project" value="InterPro"/>
</dbReference>
<dbReference type="Gene3D" id="1.10.530.10">
    <property type="match status" value="1"/>
</dbReference>
<feature type="domain" description="Lytic transglycosylase superhelical linker" evidence="5">
    <location>
        <begin position="411"/>
        <end position="475"/>
    </location>
</feature>
<feature type="domain" description="Transglycosylase SLT" evidence="4">
    <location>
        <begin position="487"/>
        <end position="592"/>
    </location>
</feature>
<protein>
    <submittedName>
        <fullName evidence="6">Soluble lytic murein transglycosylase</fullName>
    </submittedName>
</protein>
<organism evidence="6 7">
    <name type="scientific">Chromatocurvus halotolerans</name>
    <dbReference type="NCBI Taxonomy" id="1132028"/>
    <lineage>
        <taxon>Bacteria</taxon>
        <taxon>Pseudomonadati</taxon>
        <taxon>Pseudomonadota</taxon>
        <taxon>Gammaproteobacteria</taxon>
        <taxon>Cellvibrionales</taxon>
        <taxon>Halieaceae</taxon>
        <taxon>Chromatocurvus</taxon>
    </lineage>
</organism>
<reference evidence="6 7" key="1">
    <citation type="submission" date="2019-03" db="EMBL/GenBank/DDBJ databases">
        <title>Genomic Encyclopedia of Type Strains, Phase IV (KMG-IV): sequencing the most valuable type-strain genomes for metagenomic binning, comparative biology and taxonomic classification.</title>
        <authorList>
            <person name="Goeker M."/>
        </authorList>
    </citation>
    <scope>NUCLEOTIDE SEQUENCE [LARGE SCALE GENOMIC DNA]</scope>
    <source>
        <strain evidence="6 7">DSM 23344</strain>
    </source>
</reference>
<evidence type="ECO:0000259" key="4">
    <source>
        <dbReference type="Pfam" id="PF01464"/>
    </source>
</evidence>
<dbReference type="GO" id="GO:0016020">
    <property type="term" value="C:membrane"/>
    <property type="evidence" value="ECO:0007669"/>
    <property type="project" value="InterPro"/>
</dbReference>
<dbReference type="PANTHER" id="PTHR37423:SF5">
    <property type="entry name" value="SOLUBLE LYTIC MUREIN TRANSGLYCOSYLASE"/>
    <property type="match status" value="1"/>
</dbReference>
<dbReference type="PROSITE" id="PS00922">
    <property type="entry name" value="TRANSGLYCOSYLASE"/>
    <property type="match status" value="1"/>
</dbReference>
<dbReference type="SUPFAM" id="SSF48435">
    <property type="entry name" value="Bacterial muramidases"/>
    <property type="match status" value="1"/>
</dbReference>
<evidence type="ECO:0000256" key="1">
    <source>
        <dbReference type="ARBA" id="ARBA00007734"/>
    </source>
</evidence>
<dbReference type="GO" id="GO:0008933">
    <property type="term" value="F:peptidoglycan lytic transglycosylase activity"/>
    <property type="evidence" value="ECO:0007669"/>
    <property type="project" value="InterPro"/>
</dbReference>
<dbReference type="SUPFAM" id="SSF53955">
    <property type="entry name" value="Lysozyme-like"/>
    <property type="match status" value="1"/>
</dbReference>
<dbReference type="InterPro" id="IPR000189">
    <property type="entry name" value="Transglyc_AS"/>
</dbReference>
<gene>
    <name evidence="6" type="ORF">EV688_10760</name>
</gene>
<dbReference type="GO" id="GO:0000270">
    <property type="term" value="P:peptidoglycan metabolic process"/>
    <property type="evidence" value="ECO:0007669"/>
    <property type="project" value="InterPro"/>
</dbReference>
<dbReference type="Gene3D" id="1.10.1240.20">
    <property type="entry name" value="Lytic transglycosylase, superhelical linker domain"/>
    <property type="match status" value="1"/>
</dbReference>
<dbReference type="CDD" id="cd13401">
    <property type="entry name" value="Slt70-like"/>
    <property type="match status" value="1"/>
</dbReference>
<evidence type="ECO:0000259" key="5">
    <source>
        <dbReference type="Pfam" id="PF14718"/>
    </source>
</evidence>
<dbReference type="InterPro" id="IPR037061">
    <property type="entry name" value="Lytic_TGlycoase_superhlx_L_sf"/>
</dbReference>
<dbReference type="InterPro" id="IPR023346">
    <property type="entry name" value="Lysozyme-like_dom_sf"/>
</dbReference>